<dbReference type="Proteomes" id="UP000198806">
    <property type="component" value="Unassembled WGS sequence"/>
</dbReference>
<accession>A0A1I5ILH1</accession>
<evidence type="ECO:0000313" key="2">
    <source>
        <dbReference type="EMBL" id="SFO61189.1"/>
    </source>
</evidence>
<dbReference type="GO" id="GO:0005886">
    <property type="term" value="C:plasma membrane"/>
    <property type="evidence" value="ECO:0007669"/>
    <property type="project" value="TreeGrafter"/>
</dbReference>
<protein>
    <submittedName>
        <fullName evidence="2">Diguanylate cyclase (GGDEF) domain-containing protein</fullName>
    </submittedName>
</protein>
<dbReference type="GO" id="GO:0043709">
    <property type="term" value="P:cell adhesion involved in single-species biofilm formation"/>
    <property type="evidence" value="ECO:0007669"/>
    <property type="project" value="TreeGrafter"/>
</dbReference>
<dbReference type="AlphaFoldDB" id="A0A1I5ILH1"/>
<dbReference type="PANTHER" id="PTHR45138:SF9">
    <property type="entry name" value="DIGUANYLATE CYCLASE DGCM-RELATED"/>
    <property type="match status" value="1"/>
</dbReference>
<dbReference type="SMART" id="SM00267">
    <property type="entry name" value="GGDEF"/>
    <property type="match status" value="1"/>
</dbReference>
<dbReference type="RefSeq" id="WP_091688620.1">
    <property type="nucleotide sequence ID" value="NZ_BAABFM010000078.1"/>
</dbReference>
<dbReference type="EMBL" id="FOWD01000047">
    <property type="protein sequence ID" value="SFO61189.1"/>
    <property type="molecule type" value="Genomic_DNA"/>
</dbReference>
<keyword evidence="3" id="KW-1185">Reference proteome</keyword>
<dbReference type="PANTHER" id="PTHR45138">
    <property type="entry name" value="REGULATORY COMPONENTS OF SENSORY TRANSDUCTION SYSTEM"/>
    <property type="match status" value="1"/>
</dbReference>
<dbReference type="InterPro" id="IPR043128">
    <property type="entry name" value="Rev_trsase/Diguanyl_cyclase"/>
</dbReference>
<dbReference type="Gene3D" id="3.30.70.270">
    <property type="match status" value="1"/>
</dbReference>
<evidence type="ECO:0000259" key="1">
    <source>
        <dbReference type="PROSITE" id="PS50887"/>
    </source>
</evidence>
<dbReference type="CDD" id="cd01949">
    <property type="entry name" value="GGDEF"/>
    <property type="match status" value="1"/>
</dbReference>
<dbReference type="GO" id="GO:0052621">
    <property type="term" value="F:diguanylate cyclase activity"/>
    <property type="evidence" value="ECO:0007669"/>
    <property type="project" value="TreeGrafter"/>
</dbReference>
<feature type="domain" description="GGDEF" evidence="1">
    <location>
        <begin position="469"/>
        <end position="601"/>
    </location>
</feature>
<dbReference type="SUPFAM" id="SSF55073">
    <property type="entry name" value="Nucleotide cyclase"/>
    <property type="match status" value="1"/>
</dbReference>
<gene>
    <name evidence="2" type="ORF">SAMN04489757_14721</name>
</gene>
<evidence type="ECO:0000313" key="3">
    <source>
        <dbReference type="Proteomes" id="UP000198806"/>
    </source>
</evidence>
<dbReference type="PROSITE" id="PS50887">
    <property type="entry name" value="GGDEF"/>
    <property type="match status" value="1"/>
</dbReference>
<proteinExistence type="predicted"/>
<dbReference type="InterPro" id="IPR000160">
    <property type="entry name" value="GGDEF_dom"/>
</dbReference>
<name>A0A1I5ILH1_9FIRM</name>
<dbReference type="Pfam" id="PF00990">
    <property type="entry name" value="GGDEF"/>
    <property type="match status" value="1"/>
</dbReference>
<sequence>MPVVRSFRDLLENQCYDEIYESINEFVQDNPGSLDCSTRCVQSPDEATLSDLHIRLASIVDSPEEDISFYAIVEAELEIAETIQRNREIDEVTQWFKVRCTATLDNGLHNLNTEEVSLYTKYDKAQKKCLSDALVPIIYKEELDEVAEDSLSRYYSETLEKPMPIDPVELAKRMGGLTIVQAHLSKSCTIFGQTCFSDGEIQYYDLEERKFKPLGVRNGTILIDPDVFFMRNIGSVNNTIVHECVHWDKHRKFFELEKLYNPEASAIRCQVMEGTNRDKEKKTEYEWMEWHASSLAPRILMPAKTTLQKTKELIEKNRKLLPIANKTDILESVIFELSDFFGVSKLAAKIRLIDLGFQEAIGVLTYVDERYISNYAFEEGALKRGQTYTIGALDALIESRPGTKFRELLQSGQFLYVDAHFCINDPKYIIEDEYGFAHLTDYALMHIDECCLAFCYCMKVLDEWLAEGKTFILCFIDINNLKYVNDRFGHTEGDRYIVCVSNILCEFSEEAIVCRIGGDEFMLLIQNWSLDAVQGRLEVLQNQLAGFNRHPSTSYDHSMSYGAIAVGSDNTLLANDLLNAADEKMYEYKRAYKKRNRNKSL</sequence>
<dbReference type="OrthoDB" id="581382at2"/>
<dbReference type="GO" id="GO:1902201">
    <property type="term" value="P:negative regulation of bacterial-type flagellum-dependent cell motility"/>
    <property type="evidence" value="ECO:0007669"/>
    <property type="project" value="TreeGrafter"/>
</dbReference>
<organism evidence="2 3">
    <name type="scientific">Anaerocolumna aminovalerica</name>
    <dbReference type="NCBI Taxonomy" id="1527"/>
    <lineage>
        <taxon>Bacteria</taxon>
        <taxon>Bacillati</taxon>
        <taxon>Bacillota</taxon>
        <taxon>Clostridia</taxon>
        <taxon>Lachnospirales</taxon>
        <taxon>Lachnospiraceae</taxon>
        <taxon>Anaerocolumna</taxon>
    </lineage>
</organism>
<dbReference type="NCBIfam" id="TIGR00254">
    <property type="entry name" value="GGDEF"/>
    <property type="match status" value="1"/>
</dbReference>
<dbReference type="InterPro" id="IPR050469">
    <property type="entry name" value="Diguanylate_Cyclase"/>
</dbReference>
<reference evidence="2 3" key="1">
    <citation type="submission" date="2016-10" db="EMBL/GenBank/DDBJ databases">
        <authorList>
            <person name="de Groot N.N."/>
        </authorList>
    </citation>
    <scope>NUCLEOTIDE SEQUENCE [LARGE SCALE GENOMIC DNA]</scope>
    <source>
        <strain evidence="2 3">DSM 1283</strain>
    </source>
</reference>
<dbReference type="STRING" id="1527.SAMN04489757_14721"/>
<dbReference type="InterPro" id="IPR029787">
    <property type="entry name" value="Nucleotide_cyclase"/>
</dbReference>